<name>A0A386PU54_9LACO</name>
<dbReference type="OrthoDB" id="2313962at2"/>
<accession>A0A386PU54</accession>
<reference evidence="2" key="1">
    <citation type="submission" date="2018-08" db="EMBL/GenBank/DDBJ databases">
        <title>Genome of Lactobacillus sp. HBUAS52074.</title>
        <authorList>
            <person name="Guo Z."/>
            <person name="Zhang Z.D."/>
        </authorList>
    </citation>
    <scope>NUCLEOTIDE SEQUENCE [LARGE SCALE GENOMIC DNA]</scope>
    <source>
        <strain evidence="2">HBUAS52074</strain>
    </source>
</reference>
<dbReference type="Pfam" id="PF09693">
    <property type="entry name" value="Phage_XkdX"/>
    <property type="match status" value="1"/>
</dbReference>
<keyword evidence="2" id="KW-1185">Reference proteome</keyword>
<sequence length="44" mass="5207">MFDFIKFMFIIGGYKDDDVAYFVKIGNIDADQYKQITNEDYKEG</sequence>
<dbReference type="NCBIfam" id="TIGR01669">
    <property type="entry name" value="phage_XkdX"/>
    <property type="match status" value="1"/>
</dbReference>
<dbReference type="RefSeq" id="WP_120142644.1">
    <property type="nucleotide sequence ID" value="NZ_CP031933.2"/>
</dbReference>
<proteinExistence type="predicted"/>
<evidence type="ECO:0000313" key="2">
    <source>
        <dbReference type="Proteomes" id="UP000267208"/>
    </source>
</evidence>
<dbReference type="EMBL" id="CP031933">
    <property type="protein sequence ID" value="AYE38395.1"/>
    <property type="molecule type" value="Genomic_DNA"/>
</dbReference>
<dbReference type="KEGG" id="lzh:D1B17_06995"/>
<dbReference type="AlphaFoldDB" id="A0A386PU54"/>
<dbReference type="Proteomes" id="UP000267208">
    <property type="component" value="Chromosome"/>
</dbReference>
<evidence type="ECO:0000313" key="1">
    <source>
        <dbReference type="EMBL" id="AYE38395.1"/>
    </source>
</evidence>
<dbReference type="InterPro" id="IPR010022">
    <property type="entry name" value="XkdX"/>
</dbReference>
<organism evidence="1 2">
    <name type="scientific">Companilactobacillus zhachilii</name>
    <dbReference type="NCBI Taxonomy" id="2304606"/>
    <lineage>
        <taxon>Bacteria</taxon>
        <taxon>Bacillati</taxon>
        <taxon>Bacillota</taxon>
        <taxon>Bacilli</taxon>
        <taxon>Lactobacillales</taxon>
        <taxon>Lactobacillaceae</taxon>
        <taxon>Companilactobacillus</taxon>
    </lineage>
</organism>
<gene>
    <name evidence="1" type="ORF">D1B17_06995</name>
</gene>
<protein>
    <submittedName>
        <fullName evidence="1">XkdX family protein</fullName>
    </submittedName>
</protein>